<protein>
    <recommendedName>
        <fullName evidence="3">Response regulatory domain-containing protein</fullName>
    </recommendedName>
</protein>
<evidence type="ECO:0000313" key="4">
    <source>
        <dbReference type="EMBL" id="OXT02025.1"/>
    </source>
</evidence>
<dbReference type="Gene3D" id="3.40.50.2300">
    <property type="match status" value="1"/>
</dbReference>
<reference evidence="5" key="1">
    <citation type="journal article" date="2017" name="Int. J. Syst. Evol. Microbiol.">
        <title>Notoacmeibacter marinus gen. nov., sp. nov., isolated from the gut of a limpet and proposal of Notoacmeibacteraceae fam. nov. in the order Rhizobiales of the class Alphaproteobacteria.</title>
        <authorList>
            <person name="Huang Z."/>
            <person name="Guo F."/>
            <person name="Lai Q."/>
        </authorList>
    </citation>
    <scope>NUCLEOTIDE SEQUENCE [LARGE SCALE GENOMIC DNA]</scope>
    <source>
        <strain evidence="5">XMTR2A4</strain>
    </source>
</reference>
<evidence type="ECO:0000259" key="3">
    <source>
        <dbReference type="PROSITE" id="PS50110"/>
    </source>
</evidence>
<comment type="caution">
    <text evidence="4">The sequence shown here is derived from an EMBL/GenBank/DDBJ whole genome shotgun (WGS) entry which is preliminary data.</text>
</comment>
<dbReference type="RefSeq" id="WP_094075988.1">
    <property type="nucleotide sequence ID" value="NZ_NBYO01000001.1"/>
</dbReference>
<dbReference type="SUPFAM" id="SSF52172">
    <property type="entry name" value="CheY-like"/>
    <property type="match status" value="1"/>
</dbReference>
<dbReference type="Proteomes" id="UP000215405">
    <property type="component" value="Unassembled WGS sequence"/>
</dbReference>
<dbReference type="InterPro" id="IPR050595">
    <property type="entry name" value="Bact_response_regulator"/>
</dbReference>
<dbReference type="PANTHER" id="PTHR44591:SF21">
    <property type="entry name" value="TWO-COMPONENT RESPONSE REGULATOR"/>
    <property type="match status" value="1"/>
</dbReference>
<dbReference type="EMBL" id="NBYO01000001">
    <property type="protein sequence ID" value="OXT02025.1"/>
    <property type="molecule type" value="Genomic_DNA"/>
</dbReference>
<dbReference type="PANTHER" id="PTHR44591">
    <property type="entry name" value="STRESS RESPONSE REGULATOR PROTEIN 1"/>
    <property type="match status" value="1"/>
</dbReference>
<dbReference type="InterPro" id="IPR011006">
    <property type="entry name" value="CheY-like_superfamily"/>
</dbReference>
<evidence type="ECO:0000313" key="5">
    <source>
        <dbReference type="Proteomes" id="UP000215405"/>
    </source>
</evidence>
<feature type="modified residue" description="4-aspartylphosphate" evidence="2">
    <location>
        <position position="64"/>
    </location>
</feature>
<evidence type="ECO:0000256" key="1">
    <source>
        <dbReference type="ARBA" id="ARBA00022553"/>
    </source>
</evidence>
<dbReference type="GO" id="GO:0000160">
    <property type="term" value="P:phosphorelay signal transduction system"/>
    <property type="evidence" value="ECO:0007669"/>
    <property type="project" value="InterPro"/>
</dbReference>
<proteinExistence type="predicted"/>
<accession>A0A231V1E4</accession>
<organism evidence="4 5">
    <name type="scientific">Notoacmeibacter marinus</name>
    <dbReference type="NCBI Taxonomy" id="1876515"/>
    <lineage>
        <taxon>Bacteria</taxon>
        <taxon>Pseudomonadati</taxon>
        <taxon>Pseudomonadota</taxon>
        <taxon>Alphaproteobacteria</taxon>
        <taxon>Hyphomicrobiales</taxon>
        <taxon>Notoacmeibacteraceae</taxon>
        <taxon>Notoacmeibacter</taxon>
    </lineage>
</organism>
<feature type="domain" description="Response regulatory" evidence="3">
    <location>
        <begin position="14"/>
        <end position="127"/>
    </location>
</feature>
<dbReference type="Pfam" id="PF00072">
    <property type="entry name" value="Response_reg"/>
    <property type="match status" value="1"/>
</dbReference>
<dbReference type="InterPro" id="IPR001789">
    <property type="entry name" value="Sig_transdc_resp-reg_receiver"/>
</dbReference>
<sequence length="131" mass="14282">MATATHPSFGNRKAVLIVEDEPLLLMDASDMVADAGYEPIEATSVSEALAILRQRDDIAILFTDINLAGSSDGLELAREVTRRWPPIAVIVASGRHFLEPSALPGRARFMAKPYLPSDFNRMLADLTPMAM</sequence>
<dbReference type="SMART" id="SM00448">
    <property type="entry name" value="REC"/>
    <property type="match status" value="1"/>
</dbReference>
<dbReference type="PROSITE" id="PS50110">
    <property type="entry name" value="RESPONSE_REGULATORY"/>
    <property type="match status" value="1"/>
</dbReference>
<gene>
    <name evidence="4" type="ORF">B7H23_03585</name>
</gene>
<dbReference type="AlphaFoldDB" id="A0A231V1E4"/>
<keyword evidence="5" id="KW-1185">Reference proteome</keyword>
<name>A0A231V1E4_9HYPH</name>
<keyword evidence="1 2" id="KW-0597">Phosphoprotein</keyword>
<evidence type="ECO:0000256" key="2">
    <source>
        <dbReference type="PROSITE-ProRule" id="PRU00169"/>
    </source>
</evidence>